<dbReference type="STRING" id="51240.A0A2I4HQV1"/>
<proteinExistence type="predicted"/>
<name>A0A2I4HQV1_JUGRE</name>
<dbReference type="SUPFAM" id="SSF53098">
    <property type="entry name" value="Ribonuclease H-like"/>
    <property type="match status" value="1"/>
</dbReference>
<dbReference type="KEGG" id="jre:109020516"/>
<dbReference type="InterPro" id="IPR036397">
    <property type="entry name" value="RNaseH_sf"/>
</dbReference>
<dbReference type="InterPro" id="IPR053151">
    <property type="entry name" value="RNase_H-like"/>
</dbReference>
<dbReference type="GO" id="GO:0004523">
    <property type="term" value="F:RNA-DNA hybrid ribonuclease activity"/>
    <property type="evidence" value="ECO:0007669"/>
    <property type="project" value="InterPro"/>
</dbReference>
<dbReference type="PANTHER" id="PTHR47723:SF19">
    <property type="entry name" value="POLYNUCLEOTIDYL TRANSFERASE, RIBONUCLEASE H-LIKE SUPERFAMILY PROTEIN"/>
    <property type="match status" value="1"/>
</dbReference>
<evidence type="ECO:0000313" key="1">
    <source>
        <dbReference type="Proteomes" id="UP000235220"/>
    </source>
</evidence>
<dbReference type="InterPro" id="IPR002156">
    <property type="entry name" value="RNaseH_domain"/>
</dbReference>
<organism evidence="1 2">
    <name type="scientific">Juglans regia</name>
    <name type="common">English walnut</name>
    <dbReference type="NCBI Taxonomy" id="51240"/>
    <lineage>
        <taxon>Eukaryota</taxon>
        <taxon>Viridiplantae</taxon>
        <taxon>Streptophyta</taxon>
        <taxon>Embryophyta</taxon>
        <taxon>Tracheophyta</taxon>
        <taxon>Spermatophyta</taxon>
        <taxon>Magnoliopsida</taxon>
        <taxon>eudicotyledons</taxon>
        <taxon>Gunneridae</taxon>
        <taxon>Pentapetalae</taxon>
        <taxon>rosids</taxon>
        <taxon>fabids</taxon>
        <taxon>Fagales</taxon>
        <taxon>Juglandaceae</taxon>
        <taxon>Juglans</taxon>
    </lineage>
</organism>
<dbReference type="GO" id="GO:0003676">
    <property type="term" value="F:nucleic acid binding"/>
    <property type="evidence" value="ECO:0007669"/>
    <property type="project" value="InterPro"/>
</dbReference>
<dbReference type="CDD" id="cd06222">
    <property type="entry name" value="RNase_H_like"/>
    <property type="match status" value="1"/>
</dbReference>
<dbReference type="OrthoDB" id="1906820at2759"/>
<keyword evidence="1" id="KW-1185">Reference proteome</keyword>
<dbReference type="AlphaFoldDB" id="A0A2I4HQV1"/>
<accession>A0A2I4HQV1</accession>
<gene>
    <name evidence="2" type="primary">LOC109020516</name>
</gene>
<sequence length="209" mass="22625">MKIFEEKCVSAAADVGNALAMQQSFKELKCKPVLVVKNYCRSEFPPPGSFKLNVDGALSSNGLIAGVGVILRDSKGEVMMSAAKKEQGGLNAVEIEGLAILHGLQFSNHLGIHNLVIESDSLLVVNEFARQGSSKAAIGNTIKQAKELMRRFSSCVVQYANRSFNAAAHSLAKFGLCVKNISLWWGSFPDVISNILWIDSLVEVLVLDE</sequence>
<protein>
    <submittedName>
        <fullName evidence="2">Uncharacterized protein LOC109020516</fullName>
    </submittedName>
</protein>
<dbReference type="GeneID" id="109020516"/>
<evidence type="ECO:0000313" key="2">
    <source>
        <dbReference type="RefSeq" id="XP_018858536.1"/>
    </source>
</evidence>
<dbReference type="RefSeq" id="XP_018858536.1">
    <property type="nucleotide sequence ID" value="XM_019002991.1"/>
</dbReference>
<dbReference type="InterPro" id="IPR044730">
    <property type="entry name" value="RNase_H-like_dom_plant"/>
</dbReference>
<dbReference type="Proteomes" id="UP000235220">
    <property type="component" value="Chromosome 14"/>
</dbReference>
<reference evidence="2" key="1">
    <citation type="submission" date="2025-08" db="UniProtKB">
        <authorList>
            <consortium name="RefSeq"/>
        </authorList>
    </citation>
    <scope>IDENTIFICATION</scope>
    <source>
        <tissue evidence="2">Leaves</tissue>
    </source>
</reference>
<dbReference type="Pfam" id="PF13456">
    <property type="entry name" value="RVT_3"/>
    <property type="match status" value="1"/>
</dbReference>
<dbReference type="InterPro" id="IPR012337">
    <property type="entry name" value="RNaseH-like_sf"/>
</dbReference>
<dbReference type="PANTHER" id="PTHR47723">
    <property type="entry name" value="OS05G0353850 PROTEIN"/>
    <property type="match status" value="1"/>
</dbReference>
<dbReference type="Gramene" id="Jr14_14550_p1">
    <property type="protein sequence ID" value="cds.Jr14_14550_p1"/>
    <property type="gene ID" value="Jr14_14550"/>
</dbReference>
<dbReference type="Gene3D" id="3.30.420.10">
    <property type="entry name" value="Ribonuclease H-like superfamily/Ribonuclease H"/>
    <property type="match status" value="1"/>
</dbReference>